<name>A0ABU4WJU2_9BACT</name>
<dbReference type="InterPro" id="IPR003593">
    <property type="entry name" value="AAA+_ATPase"/>
</dbReference>
<organism evidence="5 6">
    <name type="scientific">Intestinicryptomonas porci</name>
    <dbReference type="NCBI Taxonomy" id="2926320"/>
    <lineage>
        <taxon>Bacteria</taxon>
        <taxon>Pseudomonadati</taxon>
        <taxon>Verrucomicrobiota</taxon>
        <taxon>Opitutia</taxon>
        <taxon>Opitutales</taxon>
        <taxon>Intestinicryptomonaceae</taxon>
        <taxon>Intestinicryptomonas</taxon>
    </lineage>
</organism>
<dbReference type="GO" id="GO:0005524">
    <property type="term" value="F:ATP binding"/>
    <property type="evidence" value="ECO:0007669"/>
    <property type="project" value="UniProtKB-KW"/>
</dbReference>
<feature type="domain" description="ABC transporter" evidence="4">
    <location>
        <begin position="4"/>
        <end position="228"/>
    </location>
</feature>
<dbReference type="Pfam" id="PF00005">
    <property type="entry name" value="ABC_tran"/>
    <property type="match status" value="1"/>
</dbReference>
<evidence type="ECO:0000256" key="1">
    <source>
        <dbReference type="ARBA" id="ARBA00022448"/>
    </source>
</evidence>
<dbReference type="CDD" id="cd03255">
    <property type="entry name" value="ABC_MJ0796_LolCDE_FtsE"/>
    <property type="match status" value="1"/>
</dbReference>
<dbReference type="EMBL" id="JALBUT010000007">
    <property type="protein sequence ID" value="MDX8415825.1"/>
    <property type="molecule type" value="Genomic_DNA"/>
</dbReference>
<accession>A0ABU4WJU2</accession>
<evidence type="ECO:0000313" key="6">
    <source>
        <dbReference type="Proteomes" id="UP001275932"/>
    </source>
</evidence>
<evidence type="ECO:0000313" key="5">
    <source>
        <dbReference type="EMBL" id="MDX8415825.1"/>
    </source>
</evidence>
<comment type="caution">
    <text evidence="5">The sequence shown here is derived from an EMBL/GenBank/DDBJ whole genome shotgun (WGS) entry which is preliminary data.</text>
</comment>
<dbReference type="InterPro" id="IPR003439">
    <property type="entry name" value="ABC_transporter-like_ATP-bd"/>
</dbReference>
<proteinExistence type="predicted"/>
<dbReference type="PROSITE" id="PS50893">
    <property type="entry name" value="ABC_TRANSPORTER_2"/>
    <property type="match status" value="1"/>
</dbReference>
<dbReference type="InterPro" id="IPR017911">
    <property type="entry name" value="MacB-like_ATP-bd"/>
</dbReference>
<gene>
    <name evidence="5" type="ORF">MOX91_06515</name>
</gene>
<dbReference type="Gene3D" id="3.40.50.300">
    <property type="entry name" value="P-loop containing nucleotide triphosphate hydrolases"/>
    <property type="match status" value="1"/>
</dbReference>
<protein>
    <submittedName>
        <fullName evidence="5">ABC transporter ATP-binding protein</fullName>
    </submittedName>
</protein>
<dbReference type="PANTHER" id="PTHR24220">
    <property type="entry name" value="IMPORT ATP-BINDING PROTEIN"/>
    <property type="match status" value="1"/>
</dbReference>
<keyword evidence="3 5" id="KW-0067">ATP-binding</keyword>
<reference evidence="5 6" key="1">
    <citation type="submission" date="2022-03" db="EMBL/GenBank/DDBJ databases">
        <title>Novel taxa within the pig intestine.</title>
        <authorList>
            <person name="Wylensek D."/>
            <person name="Bishof K."/>
            <person name="Afrizal A."/>
            <person name="Clavel T."/>
        </authorList>
    </citation>
    <scope>NUCLEOTIDE SEQUENCE [LARGE SCALE GENOMIC DNA]</scope>
    <source>
        <strain evidence="5 6">CLA-KB-P66</strain>
    </source>
</reference>
<keyword evidence="2" id="KW-0547">Nucleotide-binding</keyword>
<dbReference type="RefSeq" id="WP_370397278.1">
    <property type="nucleotide sequence ID" value="NZ_JALBUT010000007.1"/>
</dbReference>
<dbReference type="InterPro" id="IPR015854">
    <property type="entry name" value="ABC_transpr_LolD-like"/>
</dbReference>
<dbReference type="PANTHER" id="PTHR24220:SF86">
    <property type="entry name" value="ABC TRANSPORTER ABCH.1"/>
    <property type="match status" value="1"/>
</dbReference>
<keyword evidence="6" id="KW-1185">Reference proteome</keyword>
<dbReference type="PROSITE" id="PS00211">
    <property type="entry name" value="ABC_TRANSPORTER_1"/>
    <property type="match status" value="1"/>
</dbReference>
<dbReference type="InterPro" id="IPR027417">
    <property type="entry name" value="P-loop_NTPase"/>
</dbReference>
<evidence type="ECO:0000256" key="3">
    <source>
        <dbReference type="ARBA" id="ARBA00022840"/>
    </source>
</evidence>
<dbReference type="SUPFAM" id="SSF52540">
    <property type="entry name" value="P-loop containing nucleoside triphosphate hydrolases"/>
    <property type="match status" value="1"/>
</dbReference>
<keyword evidence="1" id="KW-0813">Transport</keyword>
<dbReference type="InterPro" id="IPR017871">
    <property type="entry name" value="ABC_transporter-like_CS"/>
</dbReference>
<dbReference type="SMART" id="SM00382">
    <property type="entry name" value="AAA"/>
    <property type="match status" value="1"/>
</dbReference>
<sequence length="229" mass="25474">MNLISLKNICKTYIVGDVKLPVLKSISLDVKKGEMLALTGTSGSGKSTLMNILGCLDRPTSGEYFLEGVEISRLDNDGRADVRNKKIGFVFQSFNLLPRTSALENVIMPLFYTANHLSEKQMLERGEQMLEKVGLKDRMMHEPSQLSGGQQQRVAIARALVNSPEILFADEPTGNLDSRMSEEIMDMFCQINECDGVSVVLVTHEPEIAEKAKRVVRLIDGEITDDRII</sequence>
<evidence type="ECO:0000256" key="2">
    <source>
        <dbReference type="ARBA" id="ARBA00022741"/>
    </source>
</evidence>
<dbReference type="Proteomes" id="UP001275932">
    <property type="component" value="Unassembled WGS sequence"/>
</dbReference>
<evidence type="ECO:0000259" key="4">
    <source>
        <dbReference type="PROSITE" id="PS50893"/>
    </source>
</evidence>